<reference evidence="1 2" key="1">
    <citation type="submission" date="2021-09" db="EMBL/GenBank/DDBJ databases">
        <title>Genomic insights and catalytic innovation underlie evolution of tropane alkaloids biosynthesis.</title>
        <authorList>
            <person name="Wang Y.-J."/>
            <person name="Tian T."/>
            <person name="Huang J.-P."/>
            <person name="Huang S.-X."/>
        </authorList>
    </citation>
    <scope>NUCLEOTIDE SEQUENCE [LARGE SCALE GENOMIC DNA]</scope>
    <source>
        <strain evidence="1">KIB-2018</strain>
        <tissue evidence="1">Leaf</tissue>
    </source>
</reference>
<dbReference type="GO" id="GO:0016592">
    <property type="term" value="C:mediator complex"/>
    <property type="evidence" value="ECO:0007669"/>
    <property type="project" value="InterPro"/>
</dbReference>
<sequence length="1317" mass="143523">MEETVMEAIVKMSSSRSSSTSGREEEAGLMTSWAMEVGKSMVSLGFNLPSPELAQLLVSNLCFRNNHPSLWKFLQFSLSSRLLSPLHVLSLLSARVIPHRHSQPQAFRLFLQLLAQYAFSLDPLGDHSVIKSVDATLQLSRTYGIRVLEPGHVLVLFFFSIVTGLVDIICCDWGLTPDMPLGPFQSADHHPMEIDNLGDSNTGRTQHRDLLRESNTCTAMEVLTKLTETRKAMLLLHAVHLNLPERFSDLLQRLLLVKANRLASSNMKCENQLLERLFTNIERVCGFQYQLNKHQLVQMLIDVEPCNPSYGQFGCWVPFDIYMENAMDGRQFPVRSGAAILAETIKTLQVLNRASWKETFLTLWLAALRLVQRERDPLEGPIPHLESRLTILLTIVPLAIASVLEDDAKPHSSSSQGGRCKPGENVCKHQVDRKGQASKKLGLVSSLQVLGQFHGLLCPPMSVIDAANVAVAKAAIFVSNANNGKDGVGNSSYSDISVNAGGDMRHLIVEACIARNLIDTSSYFWPGYVSASVISQLDSAPVRKSPWLTFMEGAPLNNSLVNSLLMTPAPCLAGIEKLNHFALNGSPEEKSAAAKILCGSSLSCGWNIQEHVVHHVVKLLSPPIPSTHSGKRSHLIDYMNMLSAILVGASSIDTVHILSLHGVIPEVAAALMPLCEEFGSLMPTSINRSIACDEPSVYMVFSSAFLFLLRLWKFYRPAIEQCLTGGAVGAELTLEYLLLLRNNRMPLDSSVSHDEINRNSVLEHLADKPVYLDFYPNLRAWYCQNKSCVASPLSGLSTGSPVHQVANKILNMIYWKMSKGAASSGSSSSVSNSSVCGSSPNAAEDSSHRPILPAWEILEAIPLVLEAILTACAHGRLSSRDLTTGLRDLIDFLPASIGTIISYFSAEITRGMWKPVQMNGTDWPSPSPILSTIEAEMKEILVAAGVDFPSCSSGLSPLMLPLPMAALVSLTITFKLSRSLEYIHAVVGLALENCASGCSWPSIHIVGSLWAQKVRRWHHFIVVSCARSIFRRNKVALSQLLRSCFSSFLGSINVSSSLLTNHSSVSGLLGNIIATPGVHPSIAPGFLYLRSCRTIHDVQHLNNVIIGLVAEYAREAGMRWGITGSARLKSSQASLSFAAAKAREVAVLGASLICVAGGINLVQELYRETVPTWLLSSREEKLDKVSAVSLVVEGYSVAYMLVLSGSLIWGIESTSPPWALSRRACIVGAHMDFLARVMEGKISLGCHPSTWKAYVSCLVGLVVSFAPALIQEVKLDTLKSLANGLRGWHECELALSLLERGGIEALGSVAELVNLID</sequence>
<comment type="caution">
    <text evidence="1">The sequence shown here is derived from an EMBL/GenBank/DDBJ whole genome shotgun (WGS) entry which is preliminary data.</text>
</comment>
<evidence type="ECO:0000313" key="2">
    <source>
        <dbReference type="Proteomes" id="UP001159364"/>
    </source>
</evidence>
<name>A0AAV8U9W7_9ROSI</name>
<dbReference type="Proteomes" id="UP001159364">
    <property type="component" value="Linkage Group LG08"/>
</dbReference>
<organism evidence="1 2">
    <name type="scientific">Erythroxylum novogranatense</name>
    <dbReference type="NCBI Taxonomy" id="1862640"/>
    <lineage>
        <taxon>Eukaryota</taxon>
        <taxon>Viridiplantae</taxon>
        <taxon>Streptophyta</taxon>
        <taxon>Embryophyta</taxon>
        <taxon>Tracheophyta</taxon>
        <taxon>Spermatophyta</taxon>
        <taxon>Magnoliopsida</taxon>
        <taxon>eudicotyledons</taxon>
        <taxon>Gunneridae</taxon>
        <taxon>Pentapetalae</taxon>
        <taxon>rosids</taxon>
        <taxon>fabids</taxon>
        <taxon>Malpighiales</taxon>
        <taxon>Erythroxylaceae</taxon>
        <taxon>Erythroxylum</taxon>
    </lineage>
</organism>
<dbReference type="PANTHER" id="PTHR33739:SF3">
    <property type="entry name" value="OS07G0681500 PROTEIN"/>
    <property type="match status" value="1"/>
</dbReference>
<dbReference type="EMBL" id="JAIWQS010000008">
    <property type="protein sequence ID" value="KAJ8898839.1"/>
    <property type="molecule type" value="Genomic_DNA"/>
</dbReference>
<dbReference type="InterPro" id="IPR039638">
    <property type="entry name" value="MED33A/B"/>
</dbReference>
<gene>
    <name evidence="1" type="ORF">K2173_008148</name>
</gene>
<accession>A0AAV8U9W7</accession>
<proteinExistence type="predicted"/>
<dbReference type="PANTHER" id="PTHR33739">
    <property type="entry name" value="OS07G0681500 PROTEIN"/>
    <property type="match status" value="1"/>
</dbReference>
<evidence type="ECO:0000313" key="1">
    <source>
        <dbReference type="EMBL" id="KAJ8898839.1"/>
    </source>
</evidence>
<evidence type="ECO:0008006" key="3">
    <source>
        <dbReference type="Google" id="ProtNLM"/>
    </source>
</evidence>
<dbReference type="GO" id="GO:2000762">
    <property type="term" value="P:regulation of phenylpropanoid metabolic process"/>
    <property type="evidence" value="ECO:0007669"/>
    <property type="project" value="InterPro"/>
</dbReference>
<keyword evidence="2" id="KW-1185">Reference proteome</keyword>
<protein>
    <recommendedName>
        <fullName evidence="3">Mediator of RNA polymerase II transcription subunit 33A</fullName>
    </recommendedName>
</protein>